<proteinExistence type="inferred from homology"/>
<dbReference type="OrthoDB" id="9807890at2"/>
<evidence type="ECO:0000256" key="4">
    <source>
        <dbReference type="ARBA" id="ARBA00022801"/>
    </source>
</evidence>
<evidence type="ECO:0000256" key="3">
    <source>
        <dbReference type="ARBA" id="ARBA00012506"/>
    </source>
</evidence>
<evidence type="ECO:0000313" key="11">
    <source>
        <dbReference type="Proteomes" id="UP000187251"/>
    </source>
</evidence>
<evidence type="ECO:0000256" key="5">
    <source>
        <dbReference type="ARBA" id="ARBA00031248"/>
    </source>
</evidence>
<comment type="similarity">
    <text evidence="2">Belongs to the Ap4A hydrolase family.</text>
</comment>
<dbReference type="PANTHER" id="PTHR40942:SF4">
    <property type="entry name" value="CYTOCHROME C5"/>
    <property type="match status" value="1"/>
</dbReference>
<comment type="catalytic activity">
    <reaction evidence="8">
        <text>P(1),P(4)-bis(5'-adenosyl) tetraphosphate + H2O = 2 ADP + 2 H(+)</text>
        <dbReference type="Rhea" id="RHEA:24252"/>
        <dbReference type="ChEBI" id="CHEBI:15377"/>
        <dbReference type="ChEBI" id="CHEBI:15378"/>
        <dbReference type="ChEBI" id="CHEBI:58141"/>
        <dbReference type="ChEBI" id="CHEBI:456216"/>
        <dbReference type="EC" id="3.6.1.41"/>
    </reaction>
</comment>
<dbReference type="PIRSF" id="PIRSF000903">
    <property type="entry name" value="B5n-ttraPtase_sm"/>
    <property type="match status" value="1"/>
</dbReference>
<evidence type="ECO:0000256" key="7">
    <source>
        <dbReference type="ARBA" id="ARBA00033210"/>
    </source>
</evidence>
<gene>
    <name evidence="10" type="ORF">BIZ92_15300</name>
</gene>
<sequence length="275" mass="30306">MESIWVIGDVHGCRDSLDALLARPEIADDPRCRFWFVGDLVNRGPASAATLRRVRALGERATVVLGNHDLRALAVAAGCLRPGRRDTLDELLRAHDATSLLDWLRRQPLLHAEAGHLLVHAGVYPRWDCATAMAHAREVEALLRHPRWRQHLPRIRGPSPLSWRDAMSGAARLRFIVRAFTQMRLCRPDGTLAPHAKAAPGRWPSGMLPWFDVPGRQAGPAPVLFGHWATLGLLVRSDVVCLDTGCVSGGVLTALRLADRKLLQVGREALRPVPA</sequence>
<comment type="function">
    <text evidence="1">Hydrolyzes diadenosine 5',5'''-P1,P4-tetraphosphate to yield ADP.</text>
</comment>
<evidence type="ECO:0000256" key="1">
    <source>
        <dbReference type="ARBA" id="ARBA00003413"/>
    </source>
</evidence>
<comment type="caution">
    <text evidence="10">The sequence shown here is derived from an EMBL/GenBank/DDBJ whole genome shotgun (WGS) entry which is preliminary data.</text>
</comment>
<feature type="domain" description="Calcineurin-like phosphoesterase" evidence="9">
    <location>
        <begin position="4"/>
        <end position="160"/>
    </location>
</feature>
<keyword evidence="4" id="KW-0378">Hydrolase</keyword>
<dbReference type="InterPro" id="IPR004617">
    <property type="entry name" value="ApaH"/>
</dbReference>
<reference evidence="10 11" key="1">
    <citation type="submission" date="2016-09" db="EMBL/GenBank/DDBJ databases">
        <title>Phylogenomics of Achromobacter.</title>
        <authorList>
            <person name="Jeukens J."/>
            <person name="Freschi L."/>
            <person name="Vincent A.T."/>
            <person name="Emond-Rheault J.-G."/>
            <person name="Kukavica-Ibrulj I."/>
            <person name="Charette S.J."/>
            <person name="Levesque R.C."/>
        </authorList>
    </citation>
    <scope>NUCLEOTIDE SEQUENCE [LARGE SCALE GENOMIC DNA]</scope>
    <source>
        <strain evidence="10 11">AUS488</strain>
    </source>
</reference>
<dbReference type="AlphaFoldDB" id="A0A1R1JKV6"/>
<evidence type="ECO:0000259" key="9">
    <source>
        <dbReference type="Pfam" id="PF00149"/>
    </source>
</evidence>
<dbReference type="EC" id="3.6.1.41" evidence="3"/>
<evidence type="ECO:0000313" key="10">
    <source>
        <dbReference type="EMBL" id="OMG77784.1"/>
    </source>
</evidence>
<organism evidence="10 11">
    <name type="scientific">Alcaligenes xylosoxydans xylosoxydans</name>
    <name type="common">Achromobacter xylosoxidans</name>
    <dbReference type="NCBI Taxonomy" id="85698"/>
    <lineage>
        <taxon>Bacteria</taxon>
        <taxon>Pseudomonadati</taxon>
        <taxon>Pseudomonadota</taxon>
        <taxon>Betaproteobacteria</taxon>
        <taxon>Burkholderiales</taxon>
        <taxon>Alcaligenaceae</taxon>
        <taxon>Achromobacter</taxon>
    </lineage>
</organism>
<accession>A0A1R1JKV6</accession>
<dbReference type="Proteomes" id="UP000187251">
    <property type="component" value="Unassembled WGS sequence"/>
</dbReference>
<dbReference type="SUPFAM" id="SSF56300">
    <property type="entry name" value="Metallo-dependent phosphatases"/>
    <property type="match status" value="1"/>
</dbReference>
<dbReference type="PANTHER" id="PTHR40942">
    <property type="match status" value="1"/>
</dbReference>
<protein>
    <recommendedName>
        <fullName evidence="3">bis(5'-nucleosyl)-tetraphosphatase (symmetrical)</fullName>
        <ecNumber evidence="3">3.6.1.41</ecNumber>
    </recommendedName>
    <alternativeName>
        <fullName evidence="6">Ap4A hydrolase</fullName>
    </alternativeName>
    <alternativeName>
        <fullName evidence="5">Diadenosine 5',5'''-P1,P4-tetraphosphate pyrophosphohydrolase</fullName>
    </alternativeName>
    <alternativeName>
        <fullName evidence="7">Diadenosine tetraphosphatase</fullName>
    </alternativeName>
</protein>
<dbReference type="NCBIfam" id="TIGR00668">
    <property type="entry name" value="apaH"/>
    <property type="match status" value="1"/>
</dbReference>
<dbReference type="GO" id="GO:0008803">
    <property type="term" value="F:bis(5'-nucleosyl)-tetraphosphatase (symmetrical) activity"/>
    <property type="evidence" value="ECO:0007669"/>
    <property type="project" value="UniProtKB-EC"/>
</dbReference>
<dbReference type="Gene3D" id="3.60.21.10">
    <property type="match status" value="1"/>
</dbReference>
<dbReference type="Pfam" id="PF00149">
    <property type="entry name" value="Metallophos"/>
    <property type="match status" value="1"/>
</dbReference>
<dbReference type="InterPro" id="IPR004843">
    <property type="entry name" value="Calcineurin-like_PHP"/>
</dbReference>
<evidence type="ECO:0000256" key="2">
    <source>
        <dbReference type="ARBA" id="ARBA00005419"/>
    </source>
</evidence>
<dbReference type="InterPro" id="IPR029052">
    <property type="entry name" value="Metallo-depent_PP-like"/>
</dbReference>
<evidence type="ECO:0000256" key="6">
    <source>
        <dbReference type="ARBA" id="ARBA00032248"/>
    </source>
</evidence>
<dbReference type="EMBL" id="MJMN01000057">
    <property type="protein sequence ID" value="OMG77784.1"/>
    <property type="molecule type" value="Genomic_DNA"/>
</dbReference>
<dbReference type="NCBIfam" id="NF001204">
    <property type="entry name" value="PRK00166.1"/>
    <property type="match status" value="1"/>
</dbReference>
<evidence type="ECO:0000256" key="8">
    <source>
        <dbReference type="ARBA" id="ARBA00049417"/>
    </source>
</evidence>
<name>A0A1R1JKV6_ALCXX</name>
<dbReference type="RefSeq" id="WP_076415573.1">
    <property type="nucleotide sequence ID" value="NZ_AP028040.1"/>
</dbReference>